<sequence>MRTLSRRCRSLLVVPLVLAGLHVRADCPGSARLEEALVLVGTVHPVLIAEGSAHAETQKQRDWKAVLSLGYDTNTTFETGEAGGRAALRVEIPLWDRANQIEKAKARATLVAKEDNARVSLLGDIQSLCELSSQVKALDTLRLFTRDRLEYRQERVTQGLDPAESLWREAESMQRAEHDWQRESGKLDALRLTLARRYGGEEWSRLQALLTAMTN</sequence>
<protein>
    <recommendedName>
        <fullName evidence="4">Outer membrane efflux protein</fullName>
    </recommendedName>
</protein>
<organism evidence="2 3">
    <name type="scientific">Thiocapsa rosea</name>
    <dbReference type="NCBI Taxonomy" id="69360"/>
    <lineage>
        <taxon>Bacteria</taxon>
        <taxon>Pseudomonadati</taxon>
        <taxon>Pseudomonadota</taxon>
        <taxon>Gammaproteobacteria</taxon>
        <taxon>Chromatiales</taxon>
        <taxon>Chromatiaceae</taxon>
        <taxon>Thiocapsa</taxon>
    </lineage>
</organism>
<evidence type="ECO:0000313" key="3">
    <source>
        <dbReference type="Proteomes" id="UP000274556"/>
    </source>
</evidence>
<gene>
    <name evidence="2" type="ORF">BDD21_5398</name>
</gene>
<keyword evidence="1" id="KW-0732">Signal</keyword>
<feature type="chain" id="PRO_5019790208" description="Outer membrane efflux protein" evidence="1">
    <location>
        <begin position="26"/>
        <end position="215"/>
    </location>
</feature>
<proteinExistence type="predicted"/>
<reference evidence="2 3" key="1">
    <citation type="submission" date="2018-10" db="EMBL/GenBank/DDBJ databases">
        <title>Genomic Encyclopedia of Archaeal and Bacterial Type Strains, Phase II (KMG-II): from individual species to whole genera.</title>
        <authorList>
            <person name="Goeker M."/>
        </authorList>
    </citation>
    <scope>NUCLEOTIDE SEQUENCE [LARGE SCALE GENOMIC DNA]</scope>
    <source>
        <strain evidence="2 3">DSM 235</strain>
    </source>
</reference>
<evidence type="ECO:0000256" key="1">
    <source>
        <dbReference type="SAM" id="SignalP"/>
    </source>
</evidence>
<dbReference type="AlphaFoldDB" id="A0A495UPD5"/>
<evidence type="ECO:0008006" key="4">
    <source>
        <dbReference type="Google" id="ProtNLM"/>
    </source>
</evidence>
<dbReference type="OrthoDB" id="5765096at2"/>
<accession>A0A495UPD5</accession>
<evidence type="ECO:0000313" key="2">
    <source>
        <dbReference type="EMBL" id="RKT37887.1"/>
    </source>
</evidence>
<comment type="caution">
    <text evidence="2">The sequence shown here is derived from an EMBL/GenBank/DDBJ whole genome shotgun (WGS) entry which is preliminary data.</text>
</comment>
<dbReference type="RefSeq" id="WP_120800182.1">
    <property type="nucleotide sequence ID" value="NZ_RBXL01000002.1"/>
</dbReference>
<dbReference type="Gene3D" id="1.20.1600.10">
    <property type="entry name" value="Outer membrane efflux proteins (OEP)"/>
    <property type="match status" value="1"/>
</dbReference>
<feature type="signal peptide" evidence="1">
    <location>
        <begin position="1"/>
        <end position="25"/>
    </location>
</feature>
<name>A0A495UPD5_9GAMM</name>
<dbReference type="Proteomes" id="UP000274556">
    <property type="component" value="Unassembled WGS sequence"/>
</dbReference>
<keyword evidence="3" id="KW-1185">Reference proteome</keyword>
<dbReference type="EMBL" id="RBXL01000002">
    <property type="protein sequence ID" value="RKT37887.1"/>
    <property type="molecule type" value="Genomic_DNA"/>
</dbReference>